<reference evidence="2" key="1">
    <citation type="submission" date="2023-10" db="EMBL/GenBank/DDBJ databases">
        <authorList>
            <person name="Noh H."/>
        </authorList>
    </citation>
    <scope>NUCLEOTIDE SEQUENCE</scope>
    <source>
        <strain evidence="2">DUCC4014</strain>
    </source>
</reference>
<dbReference type="AlphaFoldDB" id="A0AAF0YLU8"/>
<evidence type="ECO:0000313" key="3">
    <source>
        <dbReference type="Proteomes" id="UP000827549"/>
    </source>
</evidence>
<evidence type="ECO:0000256" key="1">
    <source>
        <dbReference type="SAM" id="MobiDB-lite"/>
    </source>
</evidence>
<gene>
    <name evidence="2" type="ORF">LOC62_07G009414</name>
</gene>
<accession>A0AAF0YLU8</accession>
<name>A0AAF0YLU8_9TREE</name>
<protein>
    <submittedName>
        <fullName evidence="2">Uncharacterized protein</fullName>
    </submittedName>
</protein>
<feature type="compositionally biased region" description="Low complexity" evidence="1">
    <location>
        <begin position="117"/>
        <end position="161"/>
    </location>
</feature>
<dbReference type="Proteomes" id="UP000827549">
    <property type="component" value="Chromosome 7"/>
</dbReference>
<feature type="compositionally biased region" description="Polar residues" evidence="1">
    <location>
        <begin position="75"/>
        <end position="85"/>
    </location>
</feature>
<sequence length="181" mass="17221">MWLRRLLDPRLLLYSSSLAPGFTTATGTDALAAAATDGSPSLSLSVVDGTVSILPVGPLPSSGNTNSAPDPLPQPTDSSAVTLTTVPGEVPTGGAGATTPLSTVTKSLPPAPETTVASSSSTASLSTSTSRSGAASASGSSSGSAAPSPSASPSRGSSASRTLPPAAAVAAAIFAAAVCAL</sequence>
<proteinExistence type="predicted"/>
<feature type="region of interest" description="Disordered" evidence="1">
    <location>
        <begin position="57"/>
        <end position="161"/>
    </location>
</feature>
<keyword evidence="3" id="KW-1185">Reference proteome</keyword>
<dbReference type="EMBL" id="CP086720">
    <property type="protein sequence ID" value="WOO85928.1"/>
    <property type="molecule type" value="Genomic_DNA"/>
</dbReference>
<evidence type="ECO:0000313" key="2">
    <source>
        <dbReference type="EMBL" id="WOO85928.1"/>
    </source>
</evidence>
<dbReference type="RefSeq" id="XP_062631954.1">
    <property type="nucleotide sequence ID" value="XM_062775970.1"/>
</dbReference>
<organism evidence="2 3">
    <name type="scientific">Vanrija pseudolonga</name>
    <dbReference type="NCBI Taxonomy" id="143232"/>
    <lineage>
        <taxon>Eukaryota</taxon>
        <taxon>Fungi</taxon>
        <taxon>Dikarya</taxon>
        <taxon>Basidiomycota</taxon>
        <taxon>Agaricomycotina</taxon>
        <taxon>Tremellomycetes</taxon>
        <taxon>Trichosporonales</taxon>
        <taxon>Trichosporonaceae</taxon>
        <taxon>Vanrija</taxon>
    </lineage>
</organism>
<dbReference type="GeneID" id="87812576"/>